<feature type="transmembrane region" description="Helical" evidence="1">
    <location>
        <begin position="64"/>
        <end position="86"/>
    </location>
</feature>
<name>A0A8H4USU7_9HYPO</name>
<feature type="transmembrane region" description="Helical" evidence="1">
    <location>
        <begin position="139"/>
        <end position="166"/>
    </location>
</feature>
<keyword evidence="1" id="KW-1133">Transmembrane helix</keyword>
<accession>A0A8H4USU7</accession>
<dbReference type="EMBL" id="JABEYC010000103">
    <property type="protein sequence ID" value="KAF4982654.1"/>
    <property type="molecule type" value="Genomic_DNA"/>
</dbReference>
<evidence type="ECO:0000256" key="1">
    <source>
        <dbReference type="SAM" id="Phobius"/>
    </source>
</evidence>
<keyword evidence="1" id="KW-0812">Transmembrane</keyword>
<comment type="caution">
    <text evidence="2">The sequence shown here is derived from an EMBL/GenBank/DDBJ whole genome shotgun (WGS) entry which is preliminary data.</text>
</comment>
<dbReference type="AlphaFoldDB" id="A0A8H4USU7"/>
<sequence length="226" mass="24809">MLSVKHHACCWAASITTAVTYRGLEASFGYNTTVFRLFLAPLLAYALYLIGAGPRRRPKWWTPYHFTAVACLMVFLGAVSDAFIVLGSNNTRIKGVLHTLLAFSALGALESIRLNHKDFEPAHVLTILMGPRVRVYRPYFSYASLVYHLYTHSAFIFIFGTIIAAINSALCEASCTGILDIRIKSTGSHLGNAALLYFVIGPLVDTAETASRSIVDTRTKTASRAK</sequence>
<keyword evidence="3" id="KW-1185">Reference proteome</keyword>
<evidence type="ECO:0000313" key="3">
    <source>
        <dbReference type="Proteomes" id="UP000635477"/>
    </source>
</evidence>
<reference evidence="2" key="2">
    <citation type="submission" date="2020-05" db="EMBL/GenBank/DDBJ databases">
        <authorList>
            <person name="Kim H.-S."/>
            <person name="Proctor R.H."/>
            <person name="Brown D.W."/>
        </authorList>
    </citation>
    <scope>NUCLEOTIDE SEQUENCE</scope>
    <source>
        <strain evidence="2">NRRL 22465</strain>
    </source>
</reference>
<keyword evidence="1" id="KW-0472">Membrane</keyword>
<feature type="transmembrane region" description="Helical" evidence="1">
    <location>
        <begin position="34"/>
        <end position="52"/>
    </location>
</feature>
<reference evidence="2" key="1">
    <citation type="journal article" date="2020" name="BMC Genomics">
        <title>Correction to: Identification and distribution of gene clusters required for synthesis of sphingolipid metabolism inhibitors in diverse species of the filamentous fungus Fusarium.</title>
        <authorList>
            <person name="Kim H.S."/>
            <person name="Lohmar J.M."/>
            <person name="Busman M."/>
            <person name="Brown D.W."/>
            <person name="Naumann T.A."/>
            <person name="Divon H.H."/>
            <person name="Lysoe E."/>
            <person name="Uhlig S."/>
            <person name="Proctor R.H."/>
        </authorList>
    </citation>
    <scope>NUCLEOTIDE SEQUENCE</scope>
    <source>
        <strain evidence="2">NRRL 22465</strain>
    </source>
</reference>
<dbReference type="OrthoDB" id="4961272at2759"/>
<evidence type="ECO:0000313" key="2">
    <source>
        <dbReference type="EMBL" id="KAF4982654.1"/>
    </source>
</evidence>
<gene>
    <name evidence="2" type="ORF">FZEAL_1761</name>
</gene>
<proteinExistence type="predicted"/>
<protein>
    <submittedName>
        <fullName evidence="2">Uncharacterized protein</fullName>
    </submittedName>
</protein>
<organism evidence="2 3">
    <name type="scientific">Fusarium zealandicum</name>
    <dbReference type="NCBI Taxonomy" id="1053134"/>
    <lineage>
        <taxon>Eukaryota</taxon>
        <taxon>Fungi</taxon>
        <taxon>Dikarya</taxon>
        <taxon>Ascomycota</taxon>
        <taxon>Pezizomycotina</taxon>
        <taxon>Sordariomycetes</taxon>
        <taxon>Hypocreomycetidae</taxon>
        <taxon>Hypocreales</taxon>
        <taxon>Nectriaceae</taxon>
        <taxon>Fusarium</taxon>
        <taxon>Fusarium staphyleae species complex</taxon>
    </lineage>
</organism>
<dbReference type="Proteomes" id="UP000635477">
    <property type="component" value="Unassembled WGS sequence"/>
</dbReference>